<keyword evidence="3" id="KW-0238">DNA-binding</keyword>
<evidence type="ECO:0000256" key="3">
    <source>
        <dbReference type="ARBA" id="ARBA00023125"/>
    </source>
</evidence>
<dbReference type="InterPro" id="IPR050176">
    <property type="entry name" value="LTTR"/>
</dbReference>
<sequence>MDWDNLRYFLELSRAGTLTAAARRLGVDHTTVARRIQALERGIGAQLFLREASGHRLTEAGRRLLPQVEDMEQSFRKLEFSAPASTEEELSGVVRVGVTEAFSTVILAPALATFARQHPRLVIDLLALPRQVNLSRREADIVISLERPARGPVLTTRLCDYSLHLYAAKHYLAQHPPVRSLNDLRELSFIGYVEDLLFSKELQYLDEDHRPERIALRSTSLLAQYQATRAAAGVAVLPAFLAERDALLQRVLPDQVRFVRRFWMSMPTENRPLPRMKAVWDLIRSTVDASRNLLMPD</sequence>
<dbReference type="Gene3D" id="3.40.190.290">
    <property type="match status" value="1"/>
</dbReference>
<evidence type="ECO:0000256" key="4">
    <source>
        <dbReference type="ARBA" id="ARBA00023163"/>
    </source>
</evidence>
<dbReference type="SUPFAM" id="SSF46785">
    <property type="entry name" value="Winged helix' DNA-binding domain"/>
    <property type="match status" value="1"/>
</dbReference>
<dbReference type="Pfam" id="PF00126">
    <property type="entry name" value="HTH_1"/>
    <property type="match status" value="1"/>
</dbReference>
<evidence type="ECO:0000313" key="7">
    <source>
        <dbReference type="Proteomes" id="UP001232156"/>
    </source>
</evidence>
<dbReference type="InterPro" id="IPR036390">
    <property type="entry name" value="WH_DNA-bd_sf"/>
</dbReference>
<gene>
    <name evidence="6" type="ORF">Q8947_12635</name>
</gene>
<dbReference type="PROSITE" id="PS50931">
    <property type="entry name" value="HTH_LYSR"/>
    <property type="match status" value="1"/>
</dbReference>
<dbReference type="PANTHER" id="PTHR30579:SF3">
    <property type="entry name" value="TRANSCRIPTIONAL REGULATORY PROTEIN"/>
    <property type="match status" value="1"/>
</dbReference>
<keyword evidence="2" id="KW-0805">Transcription regulation</keyword>
<dbReference type="Gene3D" id="1.10.10.10">
    <property type="entry name" value="Winged helix-like DNA-binding domain superfamily/Winged helix DNA-binding domain"/>
    <property type="match status" value="1"/>
</dbReference>
<dbReference type="InterPro" id="IPR000847">
    <property type="entry name" value="LysR_HTH_N"/>
</dbReference>
<keyword evidence="4" id="KW-0804">Transcription</keyword>
<dbReference type="SUPFAM" id="SSF53850">
    <property type="entry name" value="Periplasmic binding protein-like II"/>
    <property type="match status" value="1"/>
</dbReference>
<protein>
    <submittedName>
        <fullName evidence="6">LysR family transcriptional regulator</fullName>
    </submittedName>
</protein>
<reference evidence="6 7" key="1">
    <citation type="submission" date="2023-08" db="EMBL/GenBank/DDBJ databases">
        <title>Alcaligenaceae gen. nov., a novel taxon isolated from the sludge of Yixing Pesticide Factory.</title>
        <authorList>
            <person name="Ruan L."/>
        </authorList>
    </citation>
    <scope>NUCLEOTIDE SEQUENCE [LARGE SCALE GENOMIC DNA]</scope>
    <source>
        <strain evidence="6 7">LG-2</strain>
    </source>
</reference>
<proteinExistence type="inferred from homology"/>
<dbReference type="RefSeq" id="WP_165277934.1">
    <property type="nucleotide sequence ID" value="NZ_JAUZQE010000038.1"/>
</dbReference>
<dbReference type="PANTHER" id="PTHR30579">
    <property type="entry name" value="TRANSCRIPTIONAL REGULATOR"/>
    <property type="match status" value="1"/>
</dbReference>
<evidence type="ECO:0000259" key="5">
    <source>
        <dbReference type="PROSITE" id="PS50931"/>
    </source>
</evidence>
<evidence type="ECO:0000313" key="6">
    <source>
        <dbReference type="EMBL" id="MDR4126826.1"/>
    </source>
</evidence>
<feature type="domain" description="HTH lysR-type" evidence="5">
    <location>
        <begin position="1"/>
        <end position="58"/>
    </location>
</feature>
<comment type="caution">
    <text evidence="6">The sequence shown here is derived from an EMBL/GenBank/DDBJ whole genome shotgun (WGS) entry which is preliminary data.</text>
</comment>
<evidence type="ECO:0000256" key="1">
    <source>
        <dbReference type="ARBA" id="ARBA00009437"/>
    </source>
</evidence>
<keyword evidence="7" id="KW-1185">Reference proteome</keyword>
<dbReference type="InterPro" id="IPR005119">
    <property type="entry name" value="LysR_subst-bd"/>
</dbReference>
<dbReference type="EMBL" id="JAUZQE010000038">
    <property type="protein sequence ID" value="MDR4126826.1"/>
    <property type="molecule type" value="Genomic_DNA"/>
</dbReference>
<dbReference type="InterPro" id="IPR036388">
    <property type="entry name" value="WH-like_DNA-bd_sf"/>
</dbReference>
<evidence type="ECO:0000256" key="2">
    <source>
        <dbReference type="ARBA" id="ARBA00023015"/>
    </source>
</evidence>
<dbReference type="Pfam" id="PF03466">
    <property type="entry name" value="LysR_substrate"/>
    <property type="match status" value="1"/>
</dbReference>
<accession>A0ABU1D8P6</accession>
<dbReference type="Proteomes" id="UP001232156">
    <property type="component" value="Unassembled WGS sequence"/>
</dbReference>
<name>A0ABU1D8P6_9BURK</name>
<organism evidence="6 7">
    <name type="scientific">Yanghanlia caeni</name>
    <dbReference type="NCBI Taxonomy" id="3064283"/>
    <lineage>
        <taxon>Bacteria</taxon>
        <taxon>Pseudomonadati</taxon>
        <taxon>Pseudomonadota</taxon>
        <taxon>Betaproteobacteria</taxon>
        <taxon>Burkholderiales</taxon>
        <taxon>Alcaligenaceae</taxon>
        <taxon>Yanghanlia</taxon>
    </lineage>
</organism>
<comment type="similarity">
    <text evidence="1">Belongs to the LysR transcriptional regulatory family.</text>
</comment>